<comment type="caution">
    <text evidence="3">The sequence shown here is derived from an EMBL/GenBank/DDBJ whole genome shotgun (WGS) entry which is preliminary data.</text>
</comment>
<dbReference type="GO" id="GO:0046872">
    <property type="term" value="F:metal ion binding"/>
    <property type="evidence" value="ECO:0007669"/>
    <property type="project" value="UniProtKB-KW"/>
</dbReference>
<evidence type="ECO:0000313" key="3">
    <source>
        <dbReference type="EMBL" id="GII92756.1"/>
    </source>
</evidence>
<feature type="binding site" evidence="1">
    <location>
        <position position="271"/>
    </location>
    <ligand>
        <name>Mg(2+)</name>
        <dbReference type="ChEBI" id="CHEBI:18420"/>
        <label>1</label>
    </ligand>
</feature>
<evidence type="ECO:0008006" key="5">
    <source>
        <dbReference type="Google" id="ProtNLM"/>
    </source>
</evidence>
<comment type="cofactor">
    <cofactor evidence="1">
        <name>Mg(2+)</name>
        <dbReference type="ChEBI" id="CHEBI:18420"/>
    </cofactor>
    <text evidence="1">Binds 2 magnesium ions per subunit.</text>
</comment>
<proteinExistence type="predicted"/>
<keyword evidence="1" id="KW-0479">Metal-binding</keyword>
<gene>
    <name evidence="3" type="ORF">Ssi02_29870</name>
</gene>
<feature type="binding site" evidence="1">
    <location>
        <position position="269"/>
    </location>
    <ligand>
        <name>Mg(2+)</name>
        <dbReference type="ChEBI" id="CHEBI:18420"/>
        <label>1</label>
    </ligand>
</feature>
<feature type="binding site" evidence="1">
    <location>
        <position position="52"/>
    </location>
    <ligand>
        <name>Mg(2+)</name>
        <dbReference type="ChEBI" id="CHEBI:18420"/>
        <label>1</label>
    </ligand>
</feature>
<dbReference type="Gene3D" id="1.10.4080.10">
    <property type="entry name" value="ADP-ribosylation/Crystallin J1"/>
    <property type="match status" value="1"/>
</dbReference>
<dbReference type="Proteomes" id="UP000606172">
    <property type="component" value="Unassembled WGS sequence"/>
</dbReference>
<dbReference type="RefSeq" id="WP_204025781.1">
    <property type="nucleotide sequence ID" value="NZ_BOOW01000018.1"/>
</dbReference>
<keyword evidence="1" id="KW-0460">Magnesium</keyword>
<dbReference type="InterPro" id="IPR050792">
    <property type="entry name" value="ADP-ribosylglycohydrolase"/>
</dbReference>
<dbReference type="PANTHER" id="PTHR16222">
    <property type="entry name" value="ADP-RIBOSYLGLYCOHYDROLASE"/>
    <property type="match status" value="1"/>
</dbReference>
<feature type="binding site" evidence="1">
    <location>
        <position position="51"/>
    </location>
    <ligand>
        <name>Mg(2+)</name>
        <dbReference type="ChEBI" id="CHEBI:18420"/>
        <label>1</label>
    </ligand>
</feature>
<dbReference type="PANTHER" id="PTHR16222:SF12">
    <property type="entry name" value="ADP-RIBOSYLGLYCOHYDROLASE-RELATED"/>
    <property type="match status" value="1"/>
</dbReference>
<evidence type="ECO:0000256" key="1">
    <source>
        <dbReference type="PIRSR" id="PIRSR605502-1"/>
    </source>
</evidence>
<organism evidence="3 4">
    <name type="scientific">Sinosporangium siamense</name>
    <dbReference type="NCBI Taxonomy" id="1367973"/>
    <lineage>
        <taxon>Bacteria</taxon>
        <taxon>Bacillati</taxon>
        <taxon>Actinomycetota</taxon>
        <taxon>Actinomycetes</taxon>
        <taxon>Streptosporangiales</taxon>
        <taxon>Streptosporangiaceae</taxon>
        <taxon>Sinosporangium</taxon>
    </lineage>
</organism>
<dbReference type="SUPFAM" id="SSF101478">
    <property type="entry name" value="ADP-ribosylglycohydrolase"/>
    <property type="match status" value="1"/>
</dbReference>
<sequence>MTTRDRCRGALLGLAAGDALGAPTEGMTQAAIRASFGRVTGFLSDDAAGTDDTEYAVLCAQGLLRYGTAITADDVAELWLETVAAQQGGFYGAGFSEMVAIANLRAGLRPPVSGADSYEMWSDGAAMRVAPAGMLCPGDPVEAARLAAVDASISHARDGVHCAQAVAAAVAVAMTASGPSAYKQVLAAGVAALPSDGWSYRLVNRALDLVAGARTPAEAEDALYAKIPLFHYPWADVAPEAVALAFGLFAAYKGEFEEVVLGGVNIGRDSDTIAAMTGAMAGALHGAAAIPEKWRHQVRQVTGRCIASTAGTDLVELADALYAASRGRAVSSERGAMPDGGPASSDRGVTSDGEAAPMDGGASGTRAASQARAASGTRTASQARAASSTSSERGVQTDAH</sequence>
<feature type="binding site" evidence="1">
    <location>
        <position position="50"/>
    </location>
    <ligand>
        <name>Mg(2+)</name>
        <dbReference type="ChEBI" id="CHEBI:18420"/>
        <label>1</label>
    </ligand>
</feature>
<dbReference type="InterPro" id="IPR036705">
    <property type="entry name" value="Ribosyl_crysJ1_sf"/>
</dbReference>
<feature type="region of interest" description="Disordered" evidence="2">
    <location>
        <begin position="329"/>
        <end position="400"/>
    </location>
</feature>
<protein>
    <recommendedName>
        <fullName evidence="5">ADP-ribosylglycohydrolase</fullName>
    </recommendedName>
</protein>
<dbReference type="InterPro" id="IPR005502">
    <property type="entry name" value="Ribosyl_crysJ1"/>
</dbReference>
<feature type="compositionally biased region" description="Low complexity" evidence="2">
    <location>
        <begin position="364"/>
        <end position="391"/>
    </location>
</feature>
<evidence type="ECO:0000256" key="2">
    <source>
        <dbReference type="SAM" id="MobiDB-lite"/>
    </source>
</evidence>
<dbReference type="EMBL" id="BOOW01000018">
    <property type="protein sequence ID" value="GII92756.1"/>
    <property type="molecule type" value="Genomic_DNA"/>
</dbReference>
<dbReference type="Pfam" id="PF03747">
    <property type="entry name" value="ADP_ribosyl_GH"/>
    <property type="match status" value="1"/>
</dbReference>
<name>A0A919RIS5_9ACTN</name>
<dbReference type="AlphaFoldDB" id="A0A919RIS5"/>
<reference evidence="3" key="1">
    <citation type="submission" date="2021-01" db="EMBL/GenBank/DDBJ databases">
        <title>Whole genome shotgun sequence of Sinosporangium siamense NBRC 109515.</title>
        <authorList>
            <person name="Komaki H."/>
            <person name="Tamura T."/>
        </authorList>
    </citation>
    <scope>NUCLEOTIDE SEQUENCE</scope>
    <source>
        <strain evidence="3">NBRC 109515</strain>
    </source>
</reference>
<accession>A0A919RIS5</accession>
<feature type="binding site" evidence="1">
    <location>
        <position position="272"/>
    </location>
    <ligand>
        <name>Mg(2+)</name>
        <dbReference type="ChEBI" id="CHEBI:18420"/>
        <label>1</label>
    </ligand>
</feature>
<keyword evidence="4" id="KW-1185">Reference proteome</keyword>
<evidence type="ECO:0000313" key="4">
    <source>
        <dbReference type="Proteomes" id="UP000606172"/>
    </source>
</evidence>